<protein>
    <recommendedName>
        <fullName evidence="13">Lipid/polyisoprenoid-binding YceI-like domain-containing protein</fullName>
    </recommendedName>
</protein>
<evidence type="ECO:0000256" key="9">
    <source>
        <dbReference type="ARBA" id="ARBA00023004"/>
    </source>
</evidence>
<keyword evidence="9" id="KW-0408">Iron</keyword>
<dbReference type="InterPro" id="IPR007372">
    <property type="entry name" value="Lipid/polyisoprenoid-bd_YceI"/>
</dbReference>
<comment type="similarity">
    <text evidence="11">Belongs to the cytochrome b561 family.</text>
</comment>
<keyword evidence="3" id="KW-1003">Cell membrane</keyword>
<evidence type="ECO:0000256" key="11">
    <source>
        <dbReference type="ARBA" id="ARBA00037975"/>
    </source>
</evidence>
<dbReference type="GO" id="GO:0009055">
    <property type="term" value="F:electron transfer activity"/>
    <property type="evidence" value="ECO:0007669"/>
    <property type="project" value="InterPro"/>
</dbReference>
<name>A0A3B0R909_9ZZZZ</name>
<evidence type="ECO:0000256" key="10">
    <source>
        <dbReference type="ARBA" id="ARBA00023136"/>
    </source>
</evidence>
<evidence type="ECO:0000256" key="2">
    <source>
        <dbReference type="ARBA" id="ARBA00022448"/>
    </source>
</evidence>
<feature type="domain" description="Lipid/polyisoprenoid-binding YceI-like" evidence="13">
    <location>
        <begin position="249"/>
        <end position="410"/>
    </location>
</feature>
<dbReference type="PANTHER" id="PTHR30529">
    <property type="entry name" value="CYTOCHROME B561"/>
    <property type="match status" value="1"/>
</dbReference>
<evidence type="ECO:0000256" key="8">
    <source>
        <dbReference type="ARBA" id="ARBA00022989"/>
    </source>
</evidence>
<dbReference type="SMART" id="SM00867">
    <property type="entry name" value="YceI"/>
    <property type="match status" value="1"/>
</dbReference>
<proteinExistence type="inferred from homology"/>
<keyword evidence="8 12" id="KW-1133">Transmembrane helix</keyword>
<dbReference type="InterPro" id="IPR052168">
    <property type="entry name" value="Cytochrome_b561_oxidase"/>
</dbReference>
<evidence type="ECO:0000256" key="5">
    <source>
        <dbReference type="ARBA" id="ARBA00022692"/>
    </source>
</evidence>
<dbReference type="AlphaFoldDB" id="A0A3B0R909"/>
<organism evidence="14">
    <name type="scientific">hydrothermal vent metagenome</name>
    <dbReference type="NCBI Taxonomy" id="652676"/>
    <lineage>
        <taxon>unclassified sequences</taxon>
        <taxon>metagenomes</taxon>
        <taxon>ecological metagenomes</taxon>
    </lineage>
</organism>
<dbReference type="Pfam" id="PF04264">
    <property type="entry name" value="YceI"/>
    <property type="match status" value="1"/>
</dbReference>
<keyword evidence="4" id="KW-0349">Heme</keyword>
<gene>
    <name evidence="14" type="ORF">MNBD_ALPHA06-1045</name>
</gene>
<comment type="subcellular location">
    <subcellularLocation>
        <location evidence="1">Cell membrane</location>
        <topology evidence="1">Multi-pass membrane protein</topology>
    </subcellularLocation>
</comment>
<evidence type="ECO:0000256" key="12">
    <source>
        <dbReference type="SAM" id="Phobius"/>
    </source>
</evidence>
<dbReference type="GO" id="GO:0005886">
    <property type="term" value="C:plasma membrane"/>
    <property type="evidence" value="ECO:0007669"/>
    <property type="project" value="UniProtKB-SubCell"/>
</dbReference>
<dbReference type="GO" id="GO:0022904">
    <property type="term" value="P:respiratory electron transport chain"/>
    <property type="evidence" value="ECO:0007669"/>
    <property type="project" value="InterPro"/>
</dbReference>
<dbReference type="SUPFAM" id="SSF101874">
    <property type="entry name" value="YceI-like"/>
    <property type="match status" value="1"/>
</dbReference>
<dbReference type="GO" id="GO:0046872">
    <property type="term" value="F:metal ion binding"/>
    <property type="evidence" value="ECO:0007669"/>
    <property type="project" value="UniProtKB-KW"/>
</dbReference>
<feature type="transmembrane region" description="Helical" evidence="12">
    <location>
        <begin position="202"/>
        <end position="221"/>
    </location>
</feature>
<reference evidence="14" key="1">
    <citation type="submission" date="2018-06" db="EMBL/GenBank/DDBJ databases">
        <authorList>
            <person name="Zhirakovskaya E."/>
        </authorList>
    </citation>
    <scope>NUCLEOTIDE SEQUENCE</scope>
</reference>
<evidence type="ECO:0000256" key="1">
    <source>
        <dbReference type="ARBA" id="ARBA00004651"/>
    </source>
</evidence>
<dbReference type="Gene3D" id="2.40.128.110">
    <property type="entry name" value="Lipid/polyisoprenoid-binding, YceI-like"/>
    <property type="match status" value="1"/>
</dbReference>
<dbReference type="PANTHER" id="PTHR30529:SF1">
    <property type="entry name" value="CYTOCHROME B561 HOMOLOG 2"/>
    <property type="match status" value="1"/>
</dbReference>
<dbReference type="InterPro" id="IPR036761">
    <property type="entry name" value="TTHA0802/YceI-like_sf"/>
</dbReference>
<dbReference type="InterPro" id="IPR011577">
    <property type="entry name" value="Cyt_b561_bac/Ni-Hgenase"/>
</dbReference>
<evidence type="ECO:0000313" key="14">
    <source>
        <dbReference type="EMBL" id="VAV88581.1"/>
    </source>
</evidence>
<keyword evidence="10 12" id="KW-0472">Membrane</keyword>
<evidence type="ECO:0000259" key="13">
    <source>
        <dbReference type="SMART" id="SM00867"/>
    </source>
</evidence>
<feature type="transmembrane region" description="Helical" evidence="12">
    <location>
        <begin position="12"/>
        <end position="32"/>
    </location>
</feature>
<accession>A0A3B0R909</accession>
<dbReference type="Pfam" id="PF01292">
    <property type="entry name" value="Ni_hydr_CYTB"/>
    <property type="match status" value="1"/>
</dbReference>
<keyword evidence="7" id="KW-0249">Electron transport</keyword>
<dbReference type="GO" id="GO:0020037">
    <property type="term" value="F:heme binding"/>
    <property type="evidence" value="ECO:0007669"/>
    <property type="project" value="TreeGrafter"/>
</dbReference>
<feature type="transmembrane region" description="Helical" evidence="12">
    <location>
        <begin position="153"/>
        <end position="170"/>
    </location>
</feature>
<evidence type="ECO:0000256" key="7">
    <source>
        <dbReference type="ARBA" id="ARBA00022982"/>
    </source>
</evidence>
<keyword evidence="5 12" id="KW-0812">Transmembrane</keyword>
<sequence length="414" mass="45477">MQMANPMRYHGFAVWLHWLIAGLILLIIPLGFLMVDAPDGLKLQLFQLHKTIGILILFLSLLRLGWRLLNPPPAALASDKAWQRLLSKMVHSSFYLLILATPLLGWFIVSTSSRGTPTMLFGQIVWPHIGALQQMQTAIRKQWHGTFEEMHEVAAFAIIALLLLHVGAAIKHQLLDKDNTMARITPGLLKTANPPAQKGRGAWVLLFGVLAIFAGWILLGASQAQPAPISATASFANPLAENAKMFTPNWQVDQQNSEIGFFYVKDGQQGFGNFAQWTAFLLFSPDELASAKAVIFVQANSVQSKDDEVGDSLPGPGWLDAVSHTQMTWSSEQFSRIGPDQYLATGRLQIRGISLPLDFSFQLQIDANGQAQMHGTARFNRLSFGIGADDAADGNWVADAIRLDIKMAATPITS</sequence>
<dbReference type="InterPro" id="IPR016174">
    <property type="entry name" value="Di-haem_cyt_TM"/>
</dbReference>
<feature type="transmembrane region" description="Helical" evidence="12">
    <location>
        <begin position="90"/>
        <end position="109"/>
    </location>
</feature>
<keyword evidence="2" id="KW-0813">Transport</keyword>
<evidence type="ECO:0000256" key="6">
    <source>
        <dbReference type="ARBA" id="ARBA00022723"/>
    </source>
</evidence>
<dbReference type="SUPFAM" id="SSF81342">
    <property type="entry name" value="Transmembrane di-heme cytochromes"/>
    <property type="match status" value="1"/>
</dbReference>
<dbReference type="EMBL" id="UOEE01000070">
    <property type="protein sequence ID" value="VAV88581.1"/>
    <property type="molecule type" value="Genomic_DNA"/>
</dbReference>
<keyword evidence="6" id="KW-0479">Metal-binding</keyword>
<evidence type="ECO:0000256" key="4">
    <source>
        <dbReference type="ARBA" id="ARBA00022617"/>
    </source>
</evidence>
<evidence type="ECO:0000256" key="3">
    <source>
        <dbReference type="ARBA" id="ARBA00022475"/>
    </source>
</evidence>